<keyword evidence="2" id="KW-1185">Reference proteome</keyword>
<reference evidence="1 2" key="1">
    <citation type="submission" date="2020-08" db="EMBL/GenBank/DDBJ databases">
        <title>Genomic Encyclopedia of Type Strains, Phase IV (KMG-IV): sequencing the most valuable type-strain genomes for metagenomic binning, comparative biology and taxonomic classification.</title>
        <authorList>
            <person name="Goeker M."/>
        </authorList>
    </citation>
    <scope>NUCLEOTIDE SEQUENCE [LARGE SCALE GENOMIC DNA]</scope>
    <source>
        <strain evidence="1 2">DSM 29514</strain>
    </source>
</reference>
<dbReference type="Pfam" id="PF24806">
    <property type="entry name" value="DUF7706"/>
    <property type="match status" value="1"/>
</dbReference>
<sequence length="58" mass="6915">MSKITIDHDTCRTLAQFCKRSNLDRVREFSEDEEEAWRMLEALRALRSELGRIGYNPR</sequence>
<accession>A0A7W6LF34</accession>
<dbReference type="EMBL" id="JACIEC010000001">
    <property type="protein sequence ID" value="MBB4143236.1"/>
    <property type="molecule type" value="Genomic_DNA"/>
</dbReference>
<dbReference type="InterPro" id="IPR056123">
    <property type="entry name" value="DUF7706"/>
</dbReference>
<dbReference type="AlphaFoldDB" id="A0A7W6LF34"/>
<dbReference type="Proteomes" id="UP000519897">
    <property type="component" value="Unassembled WGS sequence"/>
</dbReference>
<proteinExistence type="predicted"/>
<evidence type="ECO:0000313" key="1">
    <source>
        <dbReference type="EMBL" id="MBB4143236.1"/>
    </source>
</evidence>
<name>A0A7W6LF34_9HYPH</name>
<comment type="caution">
    <text evidence="1">The sequence shown here is derived from an EMBL/GenBank/DDBJ whole genome shotgun (WGS) entry which is preliminary data.</text>
</comment>
<evidence type="ECO:0000313" key="2">
    <source>
        <dbReference type="Proteomes" id="UP000519897"/>
    </source>
</evidence>
<gene>
    <name evidence="1" type="ORF">GGQ72_001735</name>
</gene>
<organism evidence="1 2">
    <name type="scientific">Rhizobium rhizoryzae</name>
    <dbReference type="NCBI Taxonomy" id="451876"/>
    <lineage>
        <taxon>Bacteria</taxon>
        <taxon>Pseudomonadati</taxon>
        <taxon>Pseudomonadota</taxon>
        <taxon>Alphaproteobacteria</taxon>
        <taxon>Hyphomicrobiales</taxon>
        <taxon>Rhizobiaceae</taxon>
        <taxon>Rhizobium/Agrobacterium group</taxon>
        <taxon>Rhizobium</taxon>
    </lineage>
</organism>
<dbReference type="RefSeq" id="WP_425503906.1">
    <property type="nucleotide sequence ID" value="NZ_CP049250.1"/>
</dbReference>
<protein>
    <submittedName>
        <fullName evidence="1">Uncharacterized protein</fullName>
    </submittedName>
</protein>